<evidence type="ECO:0000313" key="2">
    <source>
        <dbReference type="Proteomes" id="UP000654075"/>
    </source>
</evidence>
<keyword evidence="2" id="KW-1185">Reference proteome</keyword>
<name>A0A813GW04_POLGL</name>
<dbReference type="PANTHER" id="PTHR35115">
    <property type="entry name" value="CYCLIN DELTA-3"/>
    <property type="match status" value="1"/>
</dbReference>
<organism evidence="1 2">
    <name type="scientific">Polarella glacialis</name>
    <name type="common">Dinoflagellate</name>
    <dbReference type="NCBI Taxonomy" id="89957"/>
    <lineage>
        <taxon>Eukaryota</taxon>
        <taxon>Sar</taxon>
        <taxon>Alveolata</taxon>
        <taxon>Dinophyceae</taxon>
        <taxon>Suessiales</taxon>
        <taxon>Suessiaceae</taxon>
        <taxon>Polarella</taxon>
    </lineage>
</organism>
<sequence>MEAFESSAMQLPGYAAARAGAPLPTTAFSALSLRRPITRPVARPAMDVASSSSVVGTSSGSRWSSLATSESLSVATLTLAALVARGVGRGRARSWRVAASAATAVVEAPATEVSPAKVKALKDLFTDLLDVKVPKKLEVFLSVLQASDFSILGRDEWKTIGGDLHPFIIPVATIGALDDDLQVVGLMIREPNGATLRPDAYQVVSQRPRKSKYVEFISKDVDKYIMRRAEEATFRKEKEDLPIVEATSDVYDVRFTGKDRTALDKWLLLEVGPFPDVYKNLAVEHINKGDPKSGLVVADTMRETFGTSWAFPHAFVSWVMKNHFGKNELEDREVEAGHCAMMCFTSGYPLWTLEANR</sequence>
<evidence type="ECO:0000313" key="1">
    <source>
        <dbReference type="EMBL" id="CAE8629721.1"/>
    </source>
</evidence>
<dbReference type="OrthoDB" id="420912at2759"/>
<gene>
    <name evidence="1" type="ORF">PGLA1383_LOCUS46147</name>
</gene>
<dbReference type="AlphaFoldDB" id="A0A813GW04"/>
<reference evidence="1" key="1">
    <citation type="submission" date="2021-02" db="EMBL/GenBank/DDBJ databases">
        <authorList>
            <person name="Dougan E. K."/>
            <person name="Rhodes N."/>
            <person name="Thang M."/>
            <person name="Chan C."/>
        </authorList>
    </citation>
    <scope>NUCLEOTIDE SEQUENCE</scope>
</reference>
<protein>
    <submittedName>
        <fullName evidence="1">Uncharacterized protein</fullName>
    </submittedName>
</protein>
<dbReference type="EMBL" id="CAJNNV010029694">
    <property type="protein sequence ID" value="CAE8629721.1"/>
    <property type="molecule type" value="Genomic_DNA"/>
</dbReference>
<proteinExistence type="predicted"/>
<accession>A0A813GW04</accession>
<dbReference type="PANTHER" id="PTHR35115:SF1">
    <property type="entry name" value="PROTEIN IN CHLOROPLAST ATPASE BIOGENESIS, CHLOROPLASTIC"/>
    <property type="match status" value="1"/>
</dbReference>
<dbReference type="Proteomes" id="UP000654075">
    <property type="component" value="Unassembled WGS sequence"/>
</dbReference>
<comment type="caution">
    <text evidence="1">The sequence shown here is derived from an EMBL/GenBank/DDBJ whole genome shotgun (WGS) entry which is preliminary data.</text>
</comment>
<dbReference type="InterPro" id="IPR045287">
    <property type="entry name" value="PAB"/>
</dbReference>